<evidence type="ECO:0000256" key="3">
    <source>
        <dbReference type="ARBA" id="ARBA00022777"/>
    </source>
</evidence>
<sequence>MDWGRDQRWGNQLAMGIDFGTSGARAMVIDRQGAVVAQAQVRTSGTESGSAADWLAQLTALLADLPRSVRQQTGAIAINGTSGTVLLCDRQGHPLSDPLAYDDDRGQSVLPQIAAIAPADHVTHSATSSLAKLLWWRATQYGGQWPTVDPPQLLHQADWLGAQLHGQFGITDYHNALKLGGDPIRQTYPQWLRRLDIGPSLPKIAQPGQAVGTILPLWADRWDFPIDCQICTGTTDSIAAFLASGVQEPGQAVTSLGSTLAIKLLSEQPVADRAHGVYSHFLGRSLMARLAIDHLAPGGGNATASPPFVDRWLVGGASNAGGRVLRHFFSDQELQRLTAQIDPQQPSPLDYYPLLEPGDRFPICDPHLPPRLTPRPADPAAFLQGILEGLARIEAQGYQLLQQLGASPLQSVQTAGGGAKNDAWTAIRSRHLGCPVRSAKQTEAAYGTAWLAWAGLLGPA</sequence>
<name>A0ABW7CDV6_9CYAN</name>
<dbReference type="PANTHER" id="PTHR10196">
    <property type="entry name" value="SUGAR KINASE"/>
    <property type="match status" value="1"/>
</dbReference>
<feature type="domain" description="Carbohydrate kinase FGGY C-terminal" evidence="5">
    <location>
        <begin position="310"/>
        <end position="452"/>
    </location>
</feature>
<dbReference type="InterPro" id="IPR018484">
    <property type="entry name" value="FGGY_N"/>
</dbReference>
<gene>
    <name evidence="6" type="ORF">VPK24_16740</name>
</gene>
<dbReference type="InterPro" id="IPR018485">
    <property type="entry name" value="FGGY_C"/>
</dbReference>
<dbReference type="CDD" id="cd07783">
    <property type="entry name" value="ASKHA_NBD_FGGY_SePSK_AtXK1-like"/>
    <property type="match status" value="1"/>
</dbReference>
<keyword evidence="2" id="KW-0808">Transferase</keyword>
<evidence type="ECO:0000313" key="7">
    <source>
        <dbReference type="Proteomes" id="UP001604335"/>
    </source>
</evidence>
<dbReference type="Gene3D" id="3.30.420.40">
    <property type="match status" value="2"/>
</dbReference>
<dbReference type="Pfam" id="PF02782">
    <property type="entry name" value="FGGY_C"/>
    <property type="match status" value="1"/>
</dbReference>
<reference evidence="7" key="1">
    <citation type="journal article" date="2024" name="Algal Res.">
        <title>Biochemical, toxicological and genomic investigation of a high-biomass producing Limnothrix strain isolated from Italian shallow drinking water reservoir.</title>
        <authorList>
            <person name="Simonazzi M."/>
            <person name="Shishido T.K."/>
            <person name="Delbaje E."/>
            <person name="Wahlsten M."/>
            <person name="Fewer D.P."/>
            <person name="Sivonen K."/>
            <person name="Pezzolesi L."/>
            <person name="Pistocchi R."/>
        </authorList>
    </citation>
    <scope>NUCLEOTIDE SEQUENCE [LARGE SCALE GENOMIC DNA]</scope>
    <source>
        <strain evidence="7">LRLZ20PSL1</strain>
    </source>
</reference>
<feature type="domain" description="Carbohydrate kinase FGGY N-terminal" evidence="4">
    <location>
        <begin position="14"/>
        <end position="242"/>
    </location>
</feature>
<dbReference type="SUPFAM" id="SSF53067">
    <property type="entry name" value="Actin-like ATPase domain"/>
    <property type="match status" value="2"/>
</dbReference>
<evidence type="ECO:0000313" key="6">
    <source>
        <dbReference type="EMBL" id="MFG3819295.1"/>
    </source>
</evidence>
<comment type="caution">
    <text evidence="6">The sequence shown here is derived from an EMBL/GenBank/DDBJ whole genome shotgun (WGS) entry which is preliminary data.</text>
</comment>
<comment type="similarity">
    <text evidence="1">Belongs to the FGGY kinase family.</text>
</comment>
<accession>A0ABW7CDV6</accession>
<evidence type="ECO:0000256" key="1">
    <source>
        <dbReference type="ARBA" id="ARBA00009156"/>
    </source>
</evidence>
<dbReference type="Pfam" id="PF00370">
    <property type="entry name" value="FGGY_N"/>
    <property type="match status" value="1"/>
</dbReference>
<keyword evidence="7" id="KW-1185">Reference proteome</keyword>
<evidence type="ECO:0000259" key="5">
    <source>
        <dbReference type="Pfam" id="PF02782"/>
    </source>
</evidence>
<proteinExistence type="inferred from homology"/>
<protein>
    <submittedName>
        <fullName evidence="6">FGGY-family carbohydrate kinase</fullName>
    </submittedName>
</protein>
<keyword evidence="3 6" id="KW-0418">Kinase</keyword>
<dbReference type="Proteomes" id="UP001604335">
    <property type="component" value="Unassembled WGS sequence"/>
</dbReference>
<dbReference type="InterPro" id="IPR043129">
    <property type="entry name" value="ATPase_NBD"/>
</dbReference>
<dbReference type="PANTHER" id="PTHR10196:SF80">
    <property type="entry name" value="D-RIBULOSE KINASE"/>
    <property type="match status" value="1"/>
</dbReference>
<dbReference type="GO" id="GO:0016301">
    <property type="term" value="F:kinase activity"/>
    <property type="evidence" value="ECO:0007669"/>
    <property type="project" value="UniProtKB-KW"/>
</dbReference>
<evidence type="ECO:0000259" key="4">
    <source>
        <dbReference type="Pfam" id="PF00370"/>
    </source>
</evidence>
<evidence type="ECO:0000256" key="2">
    <source>
        <dbReference type="ARBA" id="ARBA00022679"/>
    </source>
</evidence>
<organism evidence="6 7">
    <name type="scientific">Limnothrix redekei LRLZ20PSL1</name>
    <dbReference type="NCBI Taxonomy" id="3112953"/>
    <lineage>
        <taxon>Bacteria</taxon>
        <taxon>Bacillati</taxon>
        <taxon>Cyanobacteriota</taxon>
        <taxon>Cyanophyceae</taxon>
        <taxon>Pseudanabaenales</taxon>
        <taxon>Pseudanabaenaceae</taxon>
        <taxon>Limnothrix</taxon>
    </lineage>
</organism>
<dbReference type="EMBL" id="JAZAQF010000088">
    <property type="protein sequence ID" value="MFG3819295.1"/>
    <property type="molecule type" value="Genomic_DNA"/>
</dbReference>